<dbReference type="GO" id="GO:0005634">
    <property type="term" value="C:nucleus"/>
    <property type="evidence" value="ECO:0007669"/>
    <property type="project" value="UniProtKB-SubCell"/>
</dbReference>
<keyword evidence="6" id="KW-1003">Cell membrane</keyword>
<evidence type="ECO:0000256" key="2">
    <source>
        <dbReference type="ARBA" id="ARBA00004536"/>
    </source>
</evidence>
<evidence type="ECO:0000256" key="8">
    <source>
        <dbReference type="ARBA" id="ARBA00022949"/>
    </source>
</evidence>
<dbReference type="GO" id="GO:0098609">
    <property type="term" value="P:cell-cell adhesion"/>
    <property type="evidence" value="ECO:0007669"/>
    <property type="project" value="InterPro"/>
</dbReference>
<feature type="transmembrane region" description="Helical" evidence="15">
    <location>
        <begin position="152"/>
        <end position="171"/>
    </location>
</feature>
<name>A0AA39GU04_SARSR</name>
<evidence type="ECO:0000256" key="1">
    <source>
        <dbReference type="ARBA" id="ARBA00004123"/>
    </source>
</evidence>
<feature type="compositionally biased region" description="Low complexity" evidence="14">
    <location>
        <begin position="33"/>
        <end position="49"/>
    </location>
</feature>
<protein>
    <recommendedName>
        <fullName evidence="5">Vezatin</fullName>
    </recommendedName>
</protein>
<keyword evidence="7 15" id="KW-0812">Transmembrane</keyword>
<evidence type="ECO:0000256" key="15">
    <source>
        <dbReference type="SAM" id="Phobius"/>
    </source>
</evidence>
<feature type="region of interest" description="Disordered" evidence="14">
    <location>
        <begin position="604"/>
        <end position="625"/>
    </location>
</feature>
<dbReference type="Pfam" id="PF12632">
    <property type="entry name" value="Vezatin"/>
    <property type="match status" value="1"/>
</dbReference>
<dbReference type="Proteomes" id="UP001175261">
    <property type="component" value="Unassembled WGS sequence"/>
</dbReference>
<sequence>MEPVVYEETPLADYLKDDAHESGEEWAPVRETPPASDSGRSSPSLPSSPTIGFAPVGRPMVRTRFRNKPKPLRLETTSVPDSFRAINRTYSAAVVASLDRGDTARFLEQFRYTIVASQLLNGHSLLGQGQPAPVDFPPAPDHADKSLVSVEGIFASVLGALGVAVVLSWVLGNAPSYFTRKRLVFLVVLLVAAVLLGQVYMRRQWLRYRRQQSLSEIRTFVSNAQDFDSAAGAALALIQEVELVSRGYRISLPLPPISRLEDRSQSRKCVRLRRTLKSTFADMLQTYNQVARVVRGFAEQSDLEKYYDIYDVSDFDMSDALRGFDETEFDDFESLRTLKILAARFQILRKLFLCGLLALDACGDESDLLRWTAAVEALRSINETTEKTHTKLQTILREEESFPTPPTPKNPLSPGRERWRSQMHKLNSLSTGIRGLQAKLQLLREESDRALDDSSDVSELGPNLMSQYESIGADLKELMAAWEEGKAALAVGIDRNEKRLSSISTLLSPSSSLSGLTAVEQNGTAADALKALTGQSPTPSEVNEESPEVFEAVAKPRPRSMLSREERLIKMREEREVKAQARQHFDATRGMLKELETVINLRPRKRLSTNPPSTPSTPVGRIVSM</sequence>
<evidence type="ECO:0000256" key="12">
    <source>
        <dbReference type="ARBA" id="ARBA00023242"/>
    </source>
</evidence>
<keyword evidence="8" id="KW-0965">Cell junction</keyword>
<evidence type="ECO:0000256" key="3">
    <source>
        <dbReference type="ARBA" id="ARBA00004651"/>
    </source>
</evidence>
<evidence type="ECO:0000313" key="17">
    <source>
        <dbReference type="EMBL" id="KAK0392529.1"/>
    </source>
</evidence>
<organism evidence="17 18">
    <name type="scientific">Sarocladium strictum</name>
    <name type="common">Black bundle disease fungus</name>
    <name type="synonym">Acremonium strictum</name>
    <dbReference type="NCBI Taxonomy" id="5046"/>
    <lineage>
        <taxon>Eukaryota</taxon>
        <taxon>Fungi</taxon>
        <taxon>Dikarya</taxon>
        <taxon>Ascomycota</taxon>
        <taxon>Pezizomycotina</taxon>
        <taxon>Sordariomycetes</taxon>
        <taxon>Hypocreomycetidae</taxon>
        <taxon>Hypocreales</taxon>
        <taxon>Sarocladiaceae</taxon>
        <taxon>Sarocladium</taxon>
    </lineage>
</organism>
<evidence type="ECO:0000256" key="13">
    <source>
        <dbReference type="SAM" id="Coils"/>
    </source>
</evidence>
<feature type="region of interest" description="Disordered" evidence="14">
    <location>
        <begin position="397"/>
        <end position="417"/>
    </location>
</feature>
<keyword evidence="9 15" id="KW-1133">Transmembrane helix</keyword>
<gene>
    <name evidence="17" type="ORF">NLU13_2024</name>
</gene>
<feature type="coiled-coil region" evidence="13">
    <location>
        <begin position="426"/>
        <end position="453"/>
    </location>
</feature>
<keyword evidence="18" id="KW-1185">Reference proteome</keyword>
<dbReference type="AlphaFoldDB" id="A0AA39GU04"/>
<dbReference type="EMBL" id="JAPDFR010000001">
    <property type="protein sequence ID" value="KAK0392529.1"/>
    <property type="molecule type" value="Genomic_DNA"/>
</dbReference>
<evidence type="ECO:0000259" key="16">
    <source>
        <dbReference type="Pfam" id="PF12632"/>
    </source>
</evidence>
<dbReference type="GO" id="GO:0017022">
    <property type="term" value="F:myosin binding"/>
    <property type="evidence" value="ECO:0007669"/>
    <property type="project" value="InterPro"/>
</dbReference>
<evidence type="ECO:0000256" key="6">
    <source>
        <dbReference type="ARBA" id="ARBA00022475"/>
    </source>
</evidence>
<evidence type="ECO:0000256" key="7">
    <source>
        <dbReference type="ARBA" id="ARBA00022692"/>
    </source>
</evidence>
<keyword evidence="12" id="KW-0539">Nucleus</keyword>
<feature type="domain" description="Myosin-binding" evidence="16">
    <location>
        <begin position="163"/>
        <end position="440"/>
    </location>
</feature>
<keyword evidence="10 13" id="KW-0175">Coiled coil</keyword>
<comment type="subcellular location">
    <subcellularLocation>
        <location evidence="2">Cell junction</location>
        <location evidence="2">Adherens junction</location>
    </subcellularLocation>
    <subcellularLocation>
        <location evidence="3">Cell membrane</location>
        <topology evidence="3">Multi-pass membrane protein</topology>
    </subcellularLocation>
    <subcellularLocation>
        <location evidence="1">Nucleus</location>
    </subcellularLocation>
</comment>
<feature type="region of interest" description="Disordered" evidence="14">
    <location>
        <begin position="1"/>
        <end position="56"/>
    </location>
</feature>
<dbReference type="GO" id="GO:0005886">
    <property type="term" value="C:plasma membrane"/>
    <property type="evidence" value="ECO:0007669"/>
    <property type="project" value="UniProtKB-SubCell"/>
</dbReference>
<proteinExistence type="inferred from homology"/>
<comment type="similarity">
    <text evidence="4">Belongs to the vezatin family.</text>
</comment>
<evidence type="ECO:0000256" key="5">
    <source>
        <dbReference type="ARBA" id="ARBA00018125"/>
    </source>
</evidence>
<evidence type="ECO:0000256" key="11">
    <source>
        <dbReference type="ARBA" id="ARBA00023136"/>
    </source>
</evidence>
<evidence type="ECO:0000256" key="9">
    <source>
        <dbReference type="ARBA" id="ARBA00022989"/>
    </source>
</evidence>
<evidence type="ECO:0000256" key="10">
    <source>
        <dbReference type="ARBA" id="ARBA00023054"/>
    </source>
</evidence>
<reference evidence="17" key="1">
    <citation type="submission" date="2022-10" db="EMBL/GenBank/DDBJ databases">
        <title>Determination and structural analysis of whole genome sequence of Sarocladium strictum F4-1.</title>
        <authorList>
            <person name="Hu L."/>
            <person name="Jiang Y."/>
        </authorList>
    </citation>
    <scope>NUCLEOTIDE SEQUENCE</scope>
    <source>
        <strain evidence="17">F4-1</strain>
    </source>
</reference>
<evidence type="ECO:0000256" key="4">
    <source>
        <dbReference type="ARBA" id="ARBA00007245"/>
    </source>
</evidence>
<dbReference type="PANTHER" id="PTHR15989:SF5">
    <property type="entry name" value="VEZATIN"/>
    <property type="match status" value="1"/>
</dbReference>
<keyword evidence="11 15" id="KW-0472">Membrane</keyword>
<dbReference type="PANTHER" id="PTHR15989">
    <property type="entry name" value="VEZATIN"/>
    <property type="match status" value="1"/>
</dbReference>
<comment type="caution">
    <text evidence="17">The sequence shown here is derived from an EMBL/GenBank/DDBJ whole genome shotgun (WGS) entry which is preliminary data.</text>
</comment>
<feature type="transmembrane region" description="Helical" evidence="15">
    <location>
        <begin position="183"/>
        <end position="201"/>
    </location>
</feature>
<evidence type="ECO:0000256" key="14">
    <source>
        <dbReference type="SAM" id="MobiDB-lite"/>
    </source>
</evidence>
<dbReference type="InterPro" id="IPR026858">
    <property type="entry name" value="Vezatin"/>
</dbReference>
<feature type="compositionally biased region" description="Basic and acidic residues" evidence="14">
    <location>
        <begin position="14"/>
        <end position="23"/>
    </location>
</feature>
<accession>A0AA39GU04</accession>
<dbReference type="InterPro" id="IPR026859">
    <property type="entry name" value="Myosin-bd"/>
</dbReference>
<evidence type="ECO:0000313" key="18">
    <source>
        <dbReference type="Proteomes" id="UP001175261"/>
    </source>
</evidence>